<feature type="transmembrane region" description="Helical" evidence="2">
    <location>
        <begin position="311"/>
        <end position="340"/>
    </location>
</feature>
<dbReference type="EMBL" id="BOOU01000034">
    <property type="protein sequence ID" value="GII77294.1"/>
    <property type="molecule type" value="Genomic_DNA"/>
</dbReference>
<feature type="transmembrane region" description="Helical" evidence="2">
    <location>
        <begin position="85"/>
        <end position="108"/>
    </location>
</feature>
<dbReference type="Pfam" id="PF01757">
    <property type="entry name" value="Acyl_transf_3"/>
    <property type="match status" value="1"/>
</dbReference>
<feature type="compositionally biased region" description="Basic and acidic residues" evidence="1">
    <location>
        <begin position="393"/>
        <end position="408"/>
    </location>
</feature>
<feature type="transmembrane region" description="Helical" evidence="2">
    <location>
        <begin position="129"/>
        <end position="148"/>
    </location>
</feature>
<organism evidence="4 5">
    <name type="scientific">Sphaerisporangium rufum</name>
    <dbReference type="NCBI Taxonomy" id="1381558"/>
    <lineage>
        <taxon>Bacteria</taxon>
        <taxon>Bacillati</taxon>
        <taxon>Actinomycetota</taxon>
        <taxon>Actinomycetes</taxon>
        <taxon>Streptosporangiales</taxon>
        <taxon>Streptosporangiaceae</taxon>
        <taxon>Sphaerisporangium</taxon>
    </lineage>
</organism>
<keyword evidence="4" id="KW-0808">Transferase</keyword>
<dbReference type="Proteomes" id="UP000655287">
    <property type="component" value="Unassembled WGS sequence"/>
</dbReference>
<dbReference type="InterPro" id="IPR002656">
    <property type="entry name" value="Acyl_transf_3_dom"/>
</dbReference>
<evidence type="ECO:0000313" key="4">
    <source>
        <dbReference type="EMBL" id="GII77294.1"/>
    </source>
</evidence>
<feature type="transmembrane region" description="Helical" evidence="2">
    <location>
        <begin position="160"/>
        <end position="180"/>
    </location>
</feature>
<name>A0A919UZ06_9ACTN</name>
<comment type="caution">
    <text evidence="4">The sequence shown here is derived from an EMBL/GenBank/DDBJ whole genome shotgun (WGS) entry which is preliminary data.</text>
</comment>
<feature type="transmembrane region" description="Helical" evidence="2">
    <location>
        <begin position="187"/>
        <end position="205"/>
    </location>
</feature>
<sequence>MNGARPVEPAAGMAGDVQARRAGTGYAARLAAATPPDRDRGIDALRALAIAGVIIGHWLVTAWLVDAAGNLRVTSPLAFMPGLAPLSWVLQTLAVFFFVGGRTAAGGLARAGDPRAWLRRRAGRLLRPAGPLLAMWAALLAAAAAGGVPMGTLRALVVPALGPLWFLAVFGLLTVATPLLVRVRPTVLVLGAVAVVLAVDAARFALDSPSWVGWVNVAAGWLVPYALGLARARGALTGRRAAGALLAGGAAATVVLVVAFGYPAAMIGVTGARVSNLSPPTLAAVSFGVAQVGLALLLHGPLSALMRRPRLWAGVATANVSAMTVFLWHQTALTAVMLAVLPVDSGAPGLLAPPGSPAWLLHRMCWLPIPAALVAAACAAVARRGRSGGPLESRSDGNKPARIPLDPR</sequence>
<keyword evidence="2" id="KW-0812">Transmembrane</keyword>
<evidence type="ECO:0000259" key="3">
    <source>
        <dbReference type="Pfam" id="PF01757"/>
    </source>
</evidence>
<accession>A0A919UZ06</accession>
<keyword evidence="2" id="KW-0472">Membrane</keyword>
<protein>
    <submittedName>
        <fullName evidence="4">Acyltransferase</fullName>
    </submittedName>
</protein>
<evidence type="ECO:0000256" key="2">
    <source>
        <dbReference type="SAM" id="Phobius"/>
    </source>
</evidence>
<feature type="transmembrane region" description="Helical" evidence="2">
    <location>
        <begin position="360"/>
        <end position="382"/>
    </location>
</feature>
<keyword evidence="5" id="KW-1185">Reference proteome</keyword>
<keyword evidence="4" id="KW-0012">Acyltransferase</keyword>
<feature type="domain" description="Acyltransferase 3" evidence="3">
    <location>
        <begin position="40"/>
        <end position="355"/>
    </location>
</feature>
<evidence type="ECO:0000313" key="5">
    <source>
        <dbReference type="Proteomes" id="UP000655287"/>
    </source>
</evidence>
<feature type="transmembrane region" description="Helical" evidence="2">
    <location>
        <begin position="47"/>
        <end position="65"/>
    </location>
</feature>
<evidence type="ECO:0000256" key="1">
    <source>
        <dbReference type="SAM" id="MobiDB-lite"/>
    </source>
</evidence>
<dbReference type="AlphaFoldDB" id="A0A919UZ06"/>
<dbReference type="RefSeq" id="WP_239137295.1">
    <property type="nucleotide sequence ID" value="NZ_BOOU01000034.1"/>
</dbReference>
<dbReference type="GO" id="GO:0016747">
    <property type="term" value="F:acyltransferase activity, transferring groups other than amino-acyl groups"/>
    <property type="evidence" value="ECO:0007669"/>
    <property type="project" value="InterPro"/>
</dbReference>
<proteinExistence type="predicted"/>
<feature type="transmembrane region" description="Helical" evidence="2">
    <location>
        <begin position="242"/>
        <end position="262"/>
    </location>
</feature>
<feature type="region of interest" description="Disordered" evidence="1">
    <location>
        <begin position="386"/>
        <end position="408"/>
    </location>
</feature>
<feature type="transmembrane region" description="Helical" evidence="2">
    <location>
        <begin position="282"/>
        <end position="299"/>
    </location>
</feature>
<keyword evidence="2" id="KW-1133">Transmembrane helix</keyword>
<gene>
    <name evidence="4" type="ORF">Sru01_22760</name>
</gene>
<feature type="transmembrane region" description="Helical" evidence="2">
    <location>
        <begin position="211"/>
        <end position="230"/>
    </location>
</feature>
<reference evidence="4" key="1">
    <citation type="submission" date="2021-01" db="EMBL/GenBank/DDBJ databases">
        <title>Whole genome shotgun sequence of Sphaerisporangium rufum NBRC 109079.</title>
        <authorList>
            <person name="Komaki H."/>
            <person name="Tamura T."/>
        </authorList>
    </citation>
    <scope>NUCLEOTIDE SEQUENCE</scope>
    <source>
        <strain evidence="4">NBRC 109079</strain>
    </source>
</reference>